<dbReference type="GO" id="GO:0016787">
    <property type="term" value="F:hydrolase activity"/>
    <property type="evidence" value="ECO:0007669"/>
    <property type="project" value="UniProtKB-KW"/>
</dbReference>
<accession>A0ABW1KNQ9</accession>
<dbReference type="InterPro" id="IPR000639">
    <property type="entry name" value="Epox_hydrolase-like"/>
</dbReference>
<dbReference type="InterPro" id="IPR029058">
    <property type="entry name" value="AB_hydrolase_fold"/>
</dbReference>
<dbReference type="PANTHER" id="PTHR43329">
    <property type="entry name" value="EPOXIDE HYDROLASE"/>
    <property type="match status" value="1"/>
</dbReference>
<dbReference type="Gene3D" id="3.40.50.1820">
    <property type="entry name" value="alpha/beta hydrolase"/>
    <property type="match status" value="1"/>
</dbReference>
<evidence type="ECO:0000313" key="5">
    <source>
        <dbReference type="Proteomes" id="UP001596203"/>
    </source>
</evidence>
<dbReference type="SUPFAM" id="SSF53474">
    <property type="entry name" value="alpha/beta-Hydrolases"/>
    <property type="match status" value="1"/>
</dbReference>
<evidence type="ECO:0000259" key="3">
    <source>
        <dbReference type="Pfam" id="PF00561"/>
    </source>
</evidence>
<protein>
    <submittedName>
        <fullName evidence="4">Alpha/beta fold hydrolase</fullName>
    </submittedName>
</protein>
<organism evidence="4 5">
    <name type="scientific">Plantactinospora solaniradicis</name>
    <dbReference type="NCBI Taxonomy" id="1723736"/>
    <lineage>
        <taxon>Bacteria</taxon>
        <taxon>Bacillati</taxon>
        <taxon>Actinomycetota</taxon>
        <taxon>Actinomycetes</taxon>
        <taxon>Micromonosporales</taxon>
        <taxon>Micromonosporaceae</taxon>
        <taxon>Plantactinospora</taxon>
    </lineage>
</organism>
<reference evidence="5" key="1">
    <citation type="journal article" date="2019" name="Int. J. Syst. Evol. Microbiol.">
        <title>The Global Catalogue of Microorganisms (GCM) 10K type strain sequencing project: providing services to taxonomists for standard genome sequencing and annotation.</title>
        <authorList>
            <consortium name="The Broad Institute Genomics Platform"/>
            <consortium name="The Broad Institute Genome Sequencing Center for Infectious Disease"/>
            <person name="Wu L."/>
            <person name="Ma J."/>
        </authorList>
    </citation>
    <scope>NUCLEOTIDE SEQUENCE [LARGE SCALE GENOMIC DNA]</scope>
    <source>
        <strain evidence="5">ZS-35-S2</strain>
    </source>
</reference>
<comment type="caution">
    <text evidence="4">The sequence shown here is derived from an EMBL/GenBank/DDBJ whole genome shotgun (WGS) entry which is preliminary data.</text>
</comment>
<keyword evidence="5" id="KW-1185">Reference proteome</keyword>
<dbReference type="Proteomes" id="UP001596203">
    <property type="component" value="Unassembled WGS sequence"/>
</dbReference>
<keyword evidence="2" id="KW-0732">Signal</keyword>
<dbReference type="PROSITE" id="PS51318">
    <property type="entry name" value="TAT"/>
    <property type="match status" value="1"/>
</dbReference>
<sequence length="353" mass="38352">MTRRGVIRAAGASAVALGLGGAVLTATPAAAAANSSVPRLPTPTGYGSVSQAPHLPAGFHRTFTSRYIKTGELRQHAVIGGTGPPLLLVHGWPQTWYAWRLLMPALARHFQVIAVDQRGIGLTDKPEGGYDTGTLAADLIALMDALGHQRFAMLGHDTGMPIGYALAADHPHRIERLAVAEAALPGIGKSPEMFGDMASNNRLWHIPFNRIDKLNEQLVRGREHIYYGWQFTTKAAKPLPDYAVRHYVHTLARDPQALHGSFQWYRALDTTIKQNERRQKQRPLTLPVLAIGGATSAGQGTADMMKLVADNVRALVIPGAGHWVAEEAPQQTLTALTTFLAPYRRQIGHRAHV</sequence>
<evidence type="ECO:0000256" key="2">
    <source>
        <dbReference type="SAM" id="SignalP"/>
    </source>
</evidence>
<dbReference type="InterPro" id="IPR006311">
    <property type="entry name" value="TAT_signal"/>
</dbReference>
<dbReference type="InterPro" id="IPR000073">
    <property type="entry name" value="AB_hydrolase_1"/>
</dbReference>
<feature type="chain" id="PRO_5045103173" evidence="2">
    <location>
        <begin position="32"/>
        <end position="353"/>
    </location>
</feature>
<dbReference type="PRINTS" id="PR00412">
    <property type="entry name" value="EPOXHYDRLASE"/>
</dbReference>
<gene>
    <name evidence="4" type="ORF">ACFP2T_45785</name>
</gene>
<proteinExistence type="predicted"/>
<evidence type="ECO:0000313" key="4">
    <source>
        <dbReference type="EMBL" id="MFC6023456.1"/>
    </source>
</evidence>
<dbReference type="EMBL" id="JBHSPR010000090">
    <property type="protein sequence ID" value="MFC6023456.1"/>
    <property type="molecule type" value="Genomic_DNA"/>
</dbReference>
<dbReference type="RefSeq" id="WP_377433773.1">
    <property type="nucleotide sequence ID" value="NZ_JBHSPR010000090.1"/>
</dbReference>
<evidence type="ECO:0000256" key="1">
    <source>
        <dbReference type="ARBA" id="ARBA00022801"/>
    </source>
</evidence>
<dbReference type="Pfam" id="PF00561">
    <property type="entry name" value="Abhydrolase_1"/>
    <property type="match status" value="1"/>
</dbReference>
<feature type="signal peptide" evidence="2">
    <location>
        <begin position="1"/>
        <end position="31"/>
    </location>
</feature>
<keyword evidence="1 4" id="KW-0378">Hydrolase</keyword>
<feature type="domain" description="AB hydrolase-1" evidence="3">
    <location>
        <begin position="84"/>
        <end position="329"/>
    </location>
</feature>
<name>A0ABW1KNQ9_9ACTN</name>